<dbReference type="EMBL" id="CP021434">
    <property type="protein sequence ID" value="ARU59645.1"/>
    <property type="molecule type" value="Genomic_DNA"/>
</dbReference>
<keyword evidence="2" id="KW-1185">Reference proteome</keyword>
<proteinExistence type="predicted"/>
<evidence type="ECO:0000313" key="2">
    <source>
        <dbReference type="Proteomes" id="UP000195437"/>
    </source>
</evidence>
<protein>
    <submittedName>
        <fullName evidence="1">Uncharacterized protein</fullName>
    </submittedName>
</protein>
<evidence type="ECO:0000313" key="1">
    <source>
        <dbReference type="EMBL" id="ARU59645.1"/>
    </source>
</evidence>
<dbReference type="Proteomes" id="UP000195437">
    <property type="component" value="Chromosome"/>
</dbReference>
<dbReference type="AlphaFoldDB" id="A0A1Y0IJF3"/>
<sequence>MLRTGQSQDVKYTPEPLGGNAKPVTRVAVIAMKELAFVAGCLGWYREFEPRPYLGTGFFVFYYDYLEGFE</sequence>
<organism evidence="1 2">
    <name type="scientific">Tumebacillus avium</name>
    <dbReference type="NCBI Taxonomy" id="1903704"/>
    <lineage>
        <taxon>Bacteria</taxon>
        <taxon>Bacillati</taxon>
        <taxon>Bacillota</taxon>
        <taxon>Bacilli</taxon>
        <taxon>Bacillales</taxon>
        <taxon>Alicyclobacillaceae</taxon>
        <taxon>Tumebacillus</taxon>
    </lineage>
</organism>
<reference evidence="2" key="1">
    <citation type="submission" date="2017-05" db="EMBL/GenBank/DDBJ databases">
        <authorList>
            <person name="Sung H."/>
        </authorList>
    </citation>
    <scope>NUCLEOTIDE SEQUENCE [LARGE SCALE GENOMIC DNA]</scope>
    <source>
        <strain evidence="2">AR23208</strain>
    </source>
</reference>
<dbReference type="KEGG" id="tum:CBW65_00245"/>
<accession>A0A1Y0IJF3</accession>
<gene>
    <name evidence="1" type="ORF">CBW65_00245</name>
</gene>
<name>A0A1Y0IJF3_9BACL</name>